<reference evidence="2 3" key="1">
    <citation type="submission" date="2019-08" db="EMBL/GenBank/DDBJ databases">
        <title>Complete genome sequence of Arcobacter acticola.</title>
        <authorList>
            <person name="Miller W."/>
        </authorList>
    </citation>
    <scope>NUCLEOTIDE SEQUENCE [LARGE SCALE GENOMIC DNA]</scope>
    <source>
        <strain evidence="2 3">KCTC 52212</strain>
    </source>
</reference>
<evidence type="ECO:0000313" key="2">
    <source>
        <dbReference type="EMBL" id="QKE29123.1"/>
    </source>
</evidence>
<dbReference type="KEGG" id="paco:AACT_1979"/>
<keyword evidence="1" id="KW-0732">Signal</keyword>
<protein>
    <submittedName>
        <fullName evidence="2">Uncharacterized protein</fullName>
    </submittedName>
</protein>
<feature type="signal peptide" evidence="1">
    <location>
        <begin position="1"/>
        <end position="17"/>
    </location>
</feature>
<keyword evidence="3" id="KW-1185">Reference proteome</keyword>
<dbReference type="Proteomes" id="UP000503483">
    <property type="component" value="Chromosome"/>
</dbReference>
<gene>
    <name evidence="2" type="ORF">AACT_1979</name>
</gene>
<feature type="chain" id="PRO_5026930478" evidence="1">
    <location>
        <begin position="18"/>
        <end position="80"/>
    </location>
</feature>
<sequence>MKKISLFLIIAASTLFAASNNSFDGCKELKLSEAKSIISCPSGDYEVTFGLNRDKRDLIEEPNVVKIGEAPQQIIQYITK</sequence>
<dbReference type="RefSeq" id="WP_172126679.1">
    <property type="nucleotide sequence ID" value="NZ_CP042652.1"/>
</dbReference>
<evidence type="ECO:0000313" key="3">
    <source>
        <dbReference type="Proteomes" id="UP000503483"/>
    </source>
</evidence>
<organism evidence="2 3">
    <name type="scientific">Arcobacter acticola</name>
    <dbReference type="NCBI Taxonomy" id="1849015"/>
    <lineage>
        <taxon>Bacteria</taxon>
        <taxon>Pseudomonadati</taxon>
        <taxon>Campylobacterota</taxon>
        <taxon>Epsilonproteobacteria</taxon>
        <taxon>Campylobacterales</taxon>
        <taxon>Arcobacteraceae</taxon>
        <taxon>Arcobacter</taxon>
    </lineage>
</organism>
<accession>A0A6M8ECA7</accession>
<dbReference type="EMBL" id="CP042652">
    <property type="protein sequence ID" value="QKE29123.1"/>
    <property type="molecule type" value="Genomic_DNA"/>
</dbReference>
<proteinExistence type="predicted"/>
<name>A0A6M8ECA7_9BACT</name>
<evidence type="ECO:0000256" key="1">
    <source>
        <dbReference type="SAM" id="SignalP"/>
    </source>
</evidence>
<dbReference type="AlphaFoldDB" id="A0A6M8ECA7"/>